<organism evidence="2 3">
    <name type="scientific">Lentzea tibetensis</name>
    <dbReference type="NCBI Taxonomy" id="2591470"/>
    <lineage>
        <taxon>Bacteria</taxon>
        <taxon>Bacillati</taxon>
        <taxon>Actinomycetota</taxon>
        <taxon>Actinomycetes</taxon>
        <taxon>Pseudonocardiales</taxon>
        <taxon>Pseudonocardiaceae</taxon>
        <taxon>Lentzea</taxon>
    </lineage>
</organism>
<dbReference type="Proteomes" id="UP000316639">
    <property type="component" value="Unassembled WGS sequence"/>
</dbReference>
<sequence>MFIADGGGSGQALPPDYSGQKKLKVDPSAIPQAKAAFQHALDELDKEMSDAGPALMARPWADDPVSGETAKQFNVETHDKALMALTGYRAQLAGVVDQLKAIEEQYRMTEGDNEALWGKHHR</sequence>
<comment type="caution">
    <text evidence="2">The sequence shown here is derived from an EMBL/GenBank/DDBJ whole genome shotgun (WGS) entry which is preliminary data.</text>
</comment>
<dbReference type="RefSeq" id="WP_146350335.1">
    <property type="nucleotide sequence ID" value="NZ_VOBR01000004.1"/>
</dbReference>
<keyword evidence="3" id="KW-1185">Reference proteome</keyword>
<gene>
    <name evidence="2" type="ORF">FKR81_08355</name>
</gene>
<accession>A0A563EZW0</accession>
<dbReference type="AlphaFoldDB" id="A0A563EZW0"/>
<proteinExistence type="predicted"/>
<protein>
    <submittedName>
        <fullName evidence="2">PE domain-containing protein</fullName>
    </submittedName>
</protein>
<name>A0A563EZW0_9PSEU</name>
<feature type="region of interest" description="Disordered" evidence="1">
    <location>
        <begin position="1"/>
        <end position="25"/>
    </location>
</feature>
<feature type="compositionally biased region" description="Gly residues" evidence="1">
    <location>
        <begin position="1"/>
        <end position="10"/>
    </location>
</feature>
<evidence type="ECO:0000256" key="1">
    <source>
        <dbReference type="SAM" id="MobiDB-lite"/>
    </source>
</evidence>
<dbReference type="OrthoDB" id="3697210at2"/>
<evidence type="ECO:0000313" key="2">
    <source>
        <dbReference type="EMBL" id="TWP53082.1"/>
    </source>
</evidence>
<dbReference type="EMBL" id="VOBR01000004">
    <property type="protein sequence ID" value="TWP53082.1"/>
    <property type="molecule type" value="Genomic_DNA"/>
</dbReference>
<evidence type="ECO:0000313" key="3">
    <source>
        <dbReference type="Proteomes" id="UP000316639"/>
    </source>
</evidence>
<reference evidence="2 3" key="1">
    <citation type="submission" date="2019-07" db="EMBL/GenBank/DDBJ databases">
        <title>Lentzea xizangensis sp. nov., isolated from Qinghai-Tibetan Plateau Soils.</title>
        <authorList>
            <person name="Huang J."/>
        </authorList>
    </citation>
    <scope>NUCLEOTIDE SEQUENCE [LARGE SCALE GENOMIC DNA]</scope>
    <source>
        <strain evidence="2 3">FXJ1.1311</strain>
    </source>
</reference>